<evidence type="ECO:0000313" key="2">
    <source>
        <dbReference type="Proteomes" id="UP000243217"/>
    </source>
</evidence>
<sequence>MWCGFDNILLSTKHFIKVSGFTCLTEYDGVVFSELSTLHRPYYDINLSEFQLIDGVHEGRLRQKMKQVNHGCETLLENVLHLLLKNDL</sequence>
<dbReference type="EMBL" id="JNBS01000383">
    <property type="protein sequence ID" value="OQS06033.1"/>
    <property type="molecule type" value="Genomic_DNA"/>
</dbReference>
<dbReference type="Proteomes" id="UP000243217">
    <property type="component" value="Unassembled WGS sequence"/>
</dbReference>
<reference evidence="1 2" key="1">
    <citation type="journal article" date="2014" name="Genome Biol. Evol.">
        <title>The secreted proteins of Achlya hypogyna and Thraustotheca clavata identify the ancestral oomycete secretome and reveal gene acquisitions by horizontal gene transfer.</title>
        <authorList>
            <person name="Misner I."/>
            <person name="Blouin N."/>
            <person name="Leonard G."/>
            <person name="Richards T.A."/>
            <person name="Lane C.E."/>
        </authorList>
    </citation>
    <scope>NUCLEOTIDE SEQUENCE [LARGE SCALE GENOMIC DNA]</scope>
    <source>
        <strain evidence="1 2">ATCC 34112</strain>
    </source>
</reference>
<comment type="caution">
    <text evidence="1">The sequence shown here is derived from an EMBL/GenBank/DDBJ whole genome shotgun (WGS) entry which is preliminary data.</text>
</comment>
<dbReference type="AlphaFoldDB" id="A0A1W0A6W1"/>
<proteinExistence type="predicted"/>
<evidence type="ECO:0000313" key="1">
    <source>
        <dbReference type="EMBL" id="OQS06033.1"/>
    </source>
</evidence>
<keyword evidence="2" id="KW-1185">Reference proteome</keyword>
<protein>
    <submittedName>
        <fullName evidence="1">Uncharacterized protein</fullName>
    </submittedName>
</protein>
<organism evidence="1 2">
    <name type="scientific">Thraustotheca clavata</name>
    <dbReference type="NCBI Taxonomy" id="74557"/>
    <lineage>
        <taxon>Eukaryota</taxon>
        <taxon>Sar</taxon>
        <taxon>Stramenopiles</taxon>
        <taxon>Oomycota</taxon>
        <taxon>Saprolegniomycetes</taxon>
        <taxon>Saprolegniales</taxon>
        <taxon>Achlyaceae</taxon>
        <taxon>Thraustotheca</taxon>
    </lineage>
</organism>
<gene>
    <name evidence="1" type="ORF">THRCLA_20461</name>
</gene>
<name>A0A1W0A6W1_9STRA</name>
<accession>A0A1W0A6W1</accession>